<evidence type="ECO:0000256" key="2">
    <source>
        <dbReference type="SAM" id="MobiDB-lite"/>
    </source>
</evidence>
<sequence length="666" mass="66090">MRSPLPRRLAALLLAAAAAVLPVAAPLPAHADDYVPISGDGSSWSQNAINQWQADVAASKNMSVNYPGGGSTVGRQSFAAGTVDFAVSEIPYGVKDNGSADVPPTGPHPFKYLPIVAGGTAFMYHLDSGGKRITNLRLDGITIVKIFTGNLKFWDDPSIKAQNPGISLPHREIVPVVRSDGSGTTAQLTTWFDTEPELSPIWAAYCQANGRQVEGGKCGTTSFFPTSGKFLSLNASIGVSGYVASEPGEGAITYVEYSYAQNKGFPTVRVLNKAGYYIQPSALNVAVALTSVIIDPVTLLQKLDNVYNSTDPRAYPLSSYSYMIVPTSTNSPFSTAKGHTLGAFVQYFLCEGQQHVDLLGYSPLPYNLVASGLNVVKAIPGAVVTITPSSCNNPTVAADGGNKLAEIAPQPLACDKSGPQQCGGADNKQAVPAGVGGSSGGTAGKSTGTTGGTGGKTGSGTKTGSASGGTSGGSTGGNSGGTTGGSAAGGTTGGAAAAGGTGLSPSADPVTLGSDPDAGGDNSSTGGTGGSVGGAQPVANPLVLGAGISGSFQTVLMALAVVLLLLMIAVPPIMSRRLSRVGAGVGGAAAAGPLVTVPIAASSTGPATTGSGADPDADADEDADADADEDSDSETGTGTGTAGDPDDGPDPDDGSEPGPGTDRSAS</sequence>
<feature type="signal peptide" evidence="4">
    <location>
        <begin position="1"/>
        <end position="31"/>
    </location>
</feature>
<evidence type="ECO:0000259" key="5">
    <source>
        <dbReference type="Pfam" id="PF12849"/>
    </source>
</evidence>
<proteinExistence type="inferred from homology"/>
<dbReference type="Pfam" id="PF12849">
    <property type="entry name" value="PBP_like_2"/>
    <property type="match status" value="1"/>
</dbReference>
<dbReference type="Gene3D" id="3.40.190.10">
    <property type="entry name" value="Periplasmic binding protein-like II"/>
    <property type="match status" value="2"/>
</dbReference>
<keyword evidence="3" id="KW-0812">Transmembrane</keyword>
<dbReference type="Proteomes" id="UP001500751">
    <property type="component" value="Unassembled WGS sequence"/>
</dbReference>
<organism evidence="6 7">
    <name type="scientific">Catenulispora yoronensis</name>
    <dbReference type="NCBI Taxonomy" id="450799"/>
    <lineage>
        <taxon>Bacteria</taxon>
        <taxon>Bacillati</taxon>
        <taxon>Actinomycetota</taxon>
        <taxon>Actinomycetes</taxon>
        <taxon>Catenulisporales</taxon>
        <taxon>Catenulisporaceae</taxon>
        <taxon>Catenulispora</taxon>
    </lineage>
</organism>
<feature type="chain" id="PRO_5046452461" description="PBP domain-containing protein" evidence="4">
    <location>
        <begin position="32"/>
        <end position="666"/>
    </location>
</feature>
<keyword evidence="3" id="KW-1133">Transmembrane helix</keyword>
<feature type="domain" description="PBP" evidence="5">
    <location>
        <begin position="31"/>
        <end position="350"/>
    </location>
</feature>
<evidence type="ECO:0000256" key="4">
    <source>
        <dbReference type="SAM" id="SignalP"/>
    </source>
</evidence>
<accession>A0ABN2ULK3</accession>
<dbReference type="SUPFAM" id="SSF53850">
    <property type="entry name" value="Periplasmic binding protein-like II"/>
    <property type="match status" value="1"/>
</dbReference>
<dbReference type="EMBL" id="BAAAQN010000027">
    <property type="protein sequence ID" value="GAA2038873.1"/>
    <property type="molecule type" value="Genomic_DNA"/>
</dbReference>
<name>A0ABN2ULK3_9ACTN</name>
<feature type="compositionally biased region" description="Acidic residues" evidence="2">
    <location>
        <begin position="644"/>
        <end position="655"/>
    </location>
</feature>
<dbReference type="RefSeq" id="WP_344667675.1">
    <property type="nucleotide sequence ID" value="NZ_BAAAQN010000027.1"/>
</dbReference>
<dbReference type="PANTHER" id="PTHR42996:SF1">
    <property type="entry name" value="PHOSPHATE-BINDING PROTEIN PSTS"/>
    <property type="match status" value="1"/>
</dbReference>
<comment type="similarity">
    <text evidence="1">Belongs to the PstS family.</text>
</comment>
<evidence type="ECO:0000313" key="6">
    <source>
        <dbReference type="EMBL" id="GAA2038873.1"/>
    </source>
</evidence>
<feature type="compositionally biased region" description="Gly residues" evidence="2">
    <location>
        <begin position="434"/>
        <end position="458"/>
    </location>
</feature>
<evidence type="ECO:0000256" key="1">
    <source>
        <dbReference type="ARBA" id="ARBA00008725"/>
    </source>
</evidence>
<comment type="caution">
    <text evidence="6">The sequence shown here is derived from an EMBL/GenBank/DDBJ whole genome shotgun (WGS) entry which is preliminary data.</text>
</comment>
<feature type="compositionally biased region" description="Acidic residues" evidence="2">
    <location>
        <begin position="615"/>
        <end position="633"/>
    </location>
</feature>
<keyword evidence="4" id="KW-0732">Signal</keyword>
<dbReference type="CDD" id="cd13565">
    <property type="entry name" value="PBP2_PstS"/>
    <property type="match status" value="1"/>
</dbReference>
<feature type="region of interest" description="Disordered" evidence="2">
    <location>
        <begin position="415"/>
        <end position="533"/>
    </location>
</feature>
<feature type="compositionally biased region" description="Gly residues" evidence="2">
    <location>
        <begin position="466"/>
        <end position="502"/>
    </location>
</feature>
<keyword evidence="7" id="KW-1185">Reference proteome</keyword>
<feature type="region of interest" description="Disordered" evidence="2">
    <location>
        <begin position="603"/>
        <end position="666"/>
    </location>
</feature>
<keyword evidence="3" id="KW-0472">Membrane</keyword>
<gene>
    <name evidence="6" type="ORF">GCM10009839_45720</name>
</gene>
<feature type="compositionally biased region" description="Low complexity" evidence="2">
    <location>
        <begin position="656"/>
        <end position="666"/>
    </location>
</feature>
<evidence type="ECO:0000256" key="3">
    <source>
        <dbReference type="SAM" id="Phobius"/>
    </source>
</evidence>
<evidence type="ECO:0000313" key="7">
    <source>
        <dbReference type="Proteomes" id="UP001500751"/>
    </source>
</evidence>
<feature type="transmembrane region" description="Helical" evidence="3">
    <location>
        <begin position="550"/>
        <end position="570"/>
    </location>
</feature>
<protein>
    <recommendedName>
        <fullName evidence="5">PBP domain-containing protein</fullName>
    </recommendedName>
</protein>
<dbReference type="PANTHER" id="PTHR42996">
    <property type="entry name" value="PHOSPHATE-BINDING PROTEIN PSTS"/>
    <property type="match status" value="1"/>
</dbReference>
<dbReference type="InterPro" id="IPR024370">
    <property type="entry name" value="PBP_domain"/>
</dbReference>
<reference evidence="6 7" key="1">
    <citation type="journal article" date="2019" name="Int. J. Syst. Evol. Microbiol.">
        <title>The Global Catalogue of Microorganisms (GCM) 10K type strain sequencing project: providing services to taxonomists for standard genome sequencing and annotation.</title>
        <authorList>
            <consortium name="The Broad Institute Genomics Platform"/>
            <consortium name="The Broad Institute Genome Sequencing Center for Infectious Disease"/>
            <person name="Wu L."/>
            <person name="Ma J."/>
        </authorList>
    </citation>
    <scope>NUCLEOTIDE SEQUENCE [LARGE SCALE GENOMIC DNA]</scope>
    <source>
        <strain evidence="6 7">JCM 16014</strain>
    </source>
</reference>
<dbReference type="InterPro" id="IPR050962">
    <property type="entry name" value="Phosphate-bind_PstS"/>
</dbReference>